<dbReference type="InterPro" id="IPR005135">
    <property type="entry name" value="Endo/exonuclease/phosphatase"/>
</dbReference>
<gene>
    <name evidence="2" type="ORF">SAMEA104719789_00081</name>
</gene>
<keyword evidence="2" id="KW-0255">Endonuclease</keyword>
<accession>A0A383TUT5</accession>
<protein>
    <submittedName>
        <fullName evidence="2">Endonuclease/Exonuclease/phosphatase family</fullName>
    </submittedName>
</protein>
<dbReference type="GO" id="GO:0004519">
    <property type="term" value="F:endonuclease activity"/>
    <property type="evidence" value="ECO:0007669"/>
    <property type="project" value="UniProtKB-KW"/>
</dbReference>
<dbReference type="PANTHER" id="PTHR42834">
    <property type="entry name" value="ENDONUCLEASE/EXONUCLEASE/PHOSPHATASE FAMILY PROTEIN (AFU_ORTHOLOGUE AFUA_3G09210)"/>
    <property type="match status" value="1"/>
</dbReference>
<evidence type="ECO:0000259" key="1">
    <source>
        <dbReference type="Pfam" id="PF19580"/>
    </source>
</evidence>
<dbReference type="AlphaFoldDB" id="A0A383TUT5"/>
<dbReference type="SUPFAM" id="SSF56219">
    <property type="entry name" value="DNase I-like"/>
    <property type="match status" value="1"/>
</dbReference>
<keyword evidence="2" id="KW-0378">Hydrolase</keyword>
<dbReference type="PANTHER" id="PTHR42834:SF1">
    <property type="entry name" value="ENDONUCLEASE_EXONUCLEASE_PHOSPHATASE FAMILY PROTEIN (AFU_ORTHOLOGUE AFUA_3G09210)"/>
    <property type="match status" value="1"/>
</dbReference>
<keyword evidence="2" id="KW-0269">Exonuclease</keyword>
<dbReference type="EMBL" id="UNSC01000001">
    <property type="protein sequence ID" value="SZD70990.1"/>
    <property type="molecule type" value="Genomic_DNA"/>
</dbReference>
<dbReference type="RefSeq" id="WP_119057047.1">
    <property type="nucleotide sequence ID" value="NZ_UNSC01000001.1"/>
</dbReference>
<name>A0A383TUT5_9FLAO</name>
<dbReference type="GO" id="GO:0004527">
    <property type="term" value="F:exonuclease activity"/>
    <property type="evidence" value="ECO:0007669"/>
    <property type="project" value="UniProtKB-KW"/>
</dbReference>
<dbReference type="InterPro" id="IPR036691">
    <property type="entry name" value="Endo/exonu/phosph_ase_sf"/>
</dbReference>
<reference evidence="2 3" key="1">
    <citation type="submission" date="2018-09" db="EMBL/GenBank/DDBJ databases">
        <authorList>
            <consortium name="Pathogen Informatics"/>
        </authorList>
    </citation>
    <scope>NUCLEOTIDE SEQUENCE [LARGE SCALE GENOMIC DNA]</scope>
    <source>
        <strain evidence="2 3">OH-22767</strain>
    </source>
</reference>
<sequence length="393" mass="45245">MQRYNFIIKILIIFLSLKKFYAQENQFRAATIGFYNVENLFDTIPSAGFVNGNLDYQDEFYHTSISQEKIPVLDTVNCKCRYSEENLKGKQIIRPLILAEDFIPTGPKTWTSQRYQQKIENLSQVIANLGRDKTKDFPVLVGLAEVENREVVQDLIHSKALEKADYGLVHFNSWDARGIDVALIYQKKRFVVHEKKKIEVEVYDEKGARDYTRDILKVGGELDGEQIYVFVNHWPSRRGGEAVSFPKREKAAQVLKAEMSAIKAKNPSVKILVMGDFNDNPTDESITKVLGAGGESEKWVNLLLRDFKKGNGTLAYRDSWNLFDQIIVSRNLLRQDFESYQVYQTRIFKPNYLETATGAYKGYPQRMFAGDQYNPQGVSDHFPVYTILLKKVE</sequence>
<organism evidence="2 3">
    <name type="scientific">Candidatus Ornithobacterium hominis</name>
    <dbReference type="NCBI Taxonomy" id="2497989"/>
    <lineage>
        <taxon>Bacteria</taxon>
        <taxon>Pseudomonadati</taxon>
        <taxon>Bacteroidota</taxon>
        <taxon>Flavobacteriia</taxon>
        <taxon>Flavobacteriales</taxon>
        <taxon>Weeksellaceae</taxon>
        <taxon>Ornithobacterium</taxon>
    </lineage>
</organism>
<dbReference type="Proteomes" id="UP000262142">
    <property type="component" value="Unassembled WGS sequence"/>
</dbReference>
<proteinExistence type="predicted"/>
<keyword evidence="2" id="KW-0540">Nuclease</keyword>
<evidence type="ECO:0000313" key="2">
    <source>
        <dbReference type="EMBL" id="SZD70990.1"/>
    </source>
</evidence>
<dbReference type="Pfam" id="PF19580">
    <property type="entry name" value="Exo_endo_phos_3"/>
    <property type="match status" value="1"/>
</dbReference>
<keyword evidence="3" id="KW-1185">Reference proteome</keyword>
<feature type="domain" description="Endonuclease/exonuclease/phosphatase" evidence="1">
    <location>
        <begin position="92"/>
        <end position="388"/>
    </location>
</feature>
<dbReference type="Gene3D" id="3.60.10.10">
    <property type="entry name" value="Endonuclease/exonuclease/phosphatase"/>
    <property type="match status" value="1"/>
</dbReference>
<dbReference type="OrthoDB" id="9802724at2"/>
<evidence type="ECO:0000313" key="3">
    <source>
        <dbReference type="Proteomes" id="UP000262142"/>
    </source>
</evidence>